<dbReference type="PANTHER" id="PTHR33769">
    <property type="entry name" value="TESTIS-EXPRESSED PROTEIN 26 ISOFORM X3"/>
    <property type="match status" value="1"/>
</dbReference>
<accession>A0A834C7Y3</accession>
<dbReference type="InterPro" id="IPR043460">
    <property type="entry name" value="MEDAG/TEX26"/>
</dbReference>
<sequence length="244" mass="27420">MSPLTRSRMTVTEVGEFLRDPPAGFSVETLGSDHRVHSDDDTNLVLIDDFQFCSGKITFQNSLGRKVKMRNLWECTRVRQSLLSKRIYLLVTSCDQNPSVTKKETKDLKVGMQYVVSLDGRNPFLKWQMERGLDRTISSVAGESYWVDIDIVEALETWTAEQQLPGDAMKTKPVWRDASFTLKYESDALFDFPHWFGFSKRTFKATKGDMTKQLFLGIGAIGGIVSPSLHTSGVPSLGGRLLGL</sequence>
<proteinExistence type="predicted"/>
<dbReference type="EMBL" id="WKFB01000468">
    <property type="protein sequence ID" value="KAF6722175.1"/>
    <property type="molecule type" value="Genomic_DNA"/>
</dbReference>
<reference evidence="1" key="1">
    <citation type="journal article" name="BMC Genomics">
        <title>Long-read sequencing and de novo genome assembly of marine medaka (Oryzias melastigma).</title>
        <authorList>
            <person name="Liang P."/>
            <person name="Saqib H.S.A."/>
            <person name="Ni X."/>
            <person name="Shen Y."/>
        </authorList>
    </citation>
    <scope>NUCLEOTIDE SEQUENCE</scope>
    <source>
        <strain evidence="1">Bigg-433</strain>
    </source>
</reference>
<dbReference type="GO" id="GO:0005737">
    <property type="term" value="C:cytoplasm"/>
    <property type="evidence" value="ECO:0007669"/>
    <property type="project" value="TreeGrafter"/>
</dbReference>
<comment type="caution">
    <text evidence="1">The sequence shown here is derived from an EMBL/GenBank/DDBJ whole genome shotgun (WGS) entry which is preliminary data.</text>
</comment>
<protein>
    <submittedName>
        <fullName evidence="1">Mesenteric estrogen-dependent adipogenesis protein</fullName>
    </submittedName>
</protein>
<name>A0A834C7Y3_ORYME</name>
<evidence type="ECO:0000313" key="2">
    <source>
        <dbReference type="Proteomes" id="UP000646548"/>
    </source>
</evidence>
<organism evidence="1 2">
    <name type="scientific">Oryzias melastigma</name>
    <name type="common">Marine medaka</name>
    <dbReference type="NCBI Taxonomy" id="30732"/>
    <lineage>
        <taxon>Eukaryota</taxon>
        <taxon>Metazoa</taxon>
        <taxon>Chordata</taxon>
        <taxon>Craniata</taxon>
        <taxon>Vertebrata</taxon>
        <taxon>Euteleostomi</taxon>
        <taxon>Actinopterygii</taxon>
        <taxon>Neopterygii</taxon>
        <taxon>Teleostei</taxon>
        <taxon>Neoteleostei</taxon>
        <taxon>Acanthomorphata</taxon>
        <taxon>Ovalentaria</taxon>
        <taxon>Atherinomorphae</taxon>
        <taxon>Beloniformes</taxon>
        <taxon>Adrianichthyidae</taxon>
        <taxon>Oryziinae</taxon>
        <taxon>Oryzias</taxon>
    </lineage>
</organism>
<dbReference type="PANTHER" id="PTHR33769:SF3">
    <property type="entry name" value="MESENTERIC ESTROGEN-DEPENDENT ADIPOGENESIS PROTEIN"/>
    <property type="match status" value="1"/>
</dbReference>
<dbReference type="Proteomes" id="UP000646548">
    <property type="component" value="Unassembled WGS sequence"/>
</dbReference>
<evidence type="ECO:0000313" key="1">
    <source>
        <dbReference type="EMBL" id="KAF6722175.1"/>
    </source>
</evidence>
<dbReference type="AlphaFoldDB" id="A0A834C7Y3"/>
<gene>
    <name evidence="1" type="ORF">FQA47_018857</name>
</gene>